<reference evidence="1 2" key="1">
    <citation type="submission" date="2023-03" db="EMBL/GenBank/DDBJ databases">
        <title>Fodinicurvata sp. CAU 1616 isolated from sea sendiment.</title>
        <authorList>
            <person name="Kim W."/>
        </authorList>
    </citation>
    <scope>NUCLEOTIDE SEQUENCE [LARGE SCALE GENOMIC DNA]</scope>
    <source>
        <strain evidence="1 2">CAU 1616</strain>
    </source>
</reference>
<comment type="caution">
    <text evidence="1">The sequence shown here is derived from an EMBL/GenBank/DDBJ whole genome shotgun (WGS) entry which is preliminary data.</text>
</comment>
<dbReference type="PANTHER" id="PTHR35841:SF1">
    <property type="entry name" value="PHOSPHONATES-BINDING PERIPLASMIC PROTEIN"/>
    <property type="match status" value="1"/>
</dbReference>
<evidence type="ECO:0000313" key="1">
    <source>
        <dbReference type="EMBL" id="MDF2097398.1"/>
    </source>
</evidence>
<dbReference type="EMBL" id="JARHUD010000013">
    <property type="protein sequence ID" value="MDF2097398.1"/>
    <property type="molecule type" value="Genomic_DNA"/>
</dbReference>
<keyword evidence="2" id="KW-1185">Reference proteome</keyword>
<evidence type="ECO:0000313" key="2">
    <source>
        <dbReference type="Proteomes" id="UP001215503"/>
    </source>
</evidence>
<sequence length="268" mass="28419">MPGRRSGGLPMYDLPELIGQTDAWWLGLVHHLEAAGLKGLPERPCRPDAPEELWLAQDLALAQTCGYPLTHALAGRVRYVATPCYGAPGCEGPLYCSAILVHADARITGLADLKGRRAGVNDWHSQSGMNALRHSLLPYAGSEPFFREVRVTGSHRASLAALQAGEVDVAVVDCVTLALLTRCAPAETEGLRRLAWSAPAPGLPLVTRAAAGDAELESLRRGLAAAFADPVLAQHRAALGLTGLVVLPLESYDVIPAMAQAAPQDFWG</sequence>
<protein>
    <submittedName>
        <fullName evidence="1">PhnD/SsuA/transferrin family substrate-binding protein</fullName>
    </submittedName>
</protein>
<accession>A0ABT5YRF6</accession>
<dbReference type="Pfam" id="PF12974">
    <property type="entry name" value="Phosphonate-bd"/>
    <property type="match status" value="1"/>
</dbReference>
<dbReference type="Gene3D" id="3.40.190.10">
    <property type="entry name" value="Periplasmic binding protein-like II"/>
    <property type="match status" value="1"/>
</dbReference>
<dbReference type="RefSeq" id="WP_275824195.1">
    <property type="nucleotide sequence ID" value="NZ_JARHUD010000013.1"/>
</dbReference>
<organism evidence="1 2">
    <name type="scientific">Aquibaculum arenosum</name>
    <dbReference type="NCBI Taxonomy" id="3032591"/>
    <lineage>
        <taxon>Bacteria</taxon>
        <taxon>Pseudomonadati</taxon>
        <taxon>Pseudomonadota</taxon>
        <taxon>Alphaproteobacteria</taxon>
        <taxon>Rhodospirillales</taxon>
        <taxon>Rhodovibrionaceae</taxon>
        <taxon>Aquibaculum</taxon>
    </lineage>
</organism>
<dbReference type="Proteomes" id="UP001215503">
    <property type="component" value="Unassembled WGS sequence"/>
</dbReference>
<dbReference type="SUPFAM" id="SSF53850">
    <property type="entry name" value="Periplasmic binding protein-like II"/>
    <property type="match status" value="1"/>
</dbReference>
<gene>
    <name evidence="1" type="ORF">P2G67_15585</name>
</gene>
<dbReference type="PANTHER" id="PTHR35841">
    <property type="entry name" value="PHOSPHONATES-BINDING PERIPLASMIC PROTEIN"/>
    <property type="match status" value="1"/>
</dbReference>
<name>A0ABT5YRF6_9PROT</name>
<proteinExistence type="predicted"/>